<accession>A0A6I2MIU9</accession>
<sequence>MQRLINLPGSFKVEPFFRKDELTIPLNSAATAEEMIKANPFYFDICFKANVPIDFHPWKNPELSIPILIDEWQSIKETIKSGISSNTRKADKAEMVKGISILICMIHWSNETPVLHLDLEPSDFTAFAAKPFNPSERLMYVLLKPEQYHSFIQLDQLIEETVKQYHKKRAMSSRNK</sequence>
<evidence type="ECO:0000313" key="3">
    <source>
        <dbReference type="Proteomes" id="UP000441585"/>
    </source>
</evidence>
<dbReference type="EMBL" id="WKKF01000006">
    <property type="protein sequence ID" value="MRX55743.1"/>
    <property type="molecule type" value="Genomic_DNA"/>
</dbReference>
<feature type="domain" description="YpoC-like" evidence="1">
    <location>
        <begin position="64"/>
        <end position="172"/>
    </location>
</feature>
<keyword evidence="3" id="KW-1185">Reference proteome</keyword>
<comment type="caution">
    <text evidence="2">The sequence shown here is derived from an EMBL/GenBank/DDBJ whole genome shotgun (WGS) entry which is preliminary data.</text>
</comment>
<dbReference type="InterPro" id="IPR048427">
    <property type="entry name" value="YpoC"/>
</dbReference>
<evidence type="ECO:0000259" key="1">
    <source>
        <dbReference type="Pfam" id="PF21747"/>
    </source>
</evidence>
<organism evidence="2 3">
    <name type="scientific">Metabacillus idriensis</name>
    <dbReference type="NCBI Taxonomy" id="324768"/>
    <lineage>
        <taxon>Bacteria</taxon>
        <taxon>Bacillati</taxon>
        <taxon>Bacillota</taxon>
        <taxon>Bacilli</taxon>
        <taxon>Bacillales</taxon>
        <taxon>Bacillaceae</taxon>
        <taxon>Metabacillus</taxon>
    </lineage>
</organism>
<dbReference type="AlphaFoldDB" id="A0A6I2MIU9"/>
<dbReference type="RefSeq" id="WP_154319166.1">
    <property type="nucleotide sequence ID" value="NZ_CAJGAA010000008.1"/>
</dbReference>
<dbReference type="Pfam" id="PF21747">
    <property type="entry name" value="YpoC"/>
    <property type="match status" value="1"/>
</dbReference>
<name>A0A6I2MIU9_9BACI</name>
<evidence type="ECO:0000313" key="2">
    <source>
        <dbReference type="EMBL" id="MRX55743.1"/>
    </source>
</evidence>
<protein>
    <recommendedName>
        <fullName evidence="1">YpoC-like domain-containing protein</fullName>
    </recommendedName>
</protein>
<proteinExistence type="predicted"/>
<gene>
    <name evidence="2" type="ORF">GJU41_17405</name>
</gene>
<reference evidence="2 3" key="1">
    <citation type="submission" date="2019-11" db="EMBL/GenBank/DDBJ databases">
        <title>Bacillus idriensis genome.</title>
        <authorList>
            <person name="Konopka E.N."/>
            <person name="Newman J.D."/>
        </authorList>
    </citation>
    <scope>NUCLEOTIDE SEQUENCE [LARGE SCALE GENOMIC DNA]</scope>
    <source>
        <strain evidence="2 3">DSM 19097</strain>
    </source>
</reference>
<dbReference type="Proteomes" id="UP000441585">
    <property type="component" value="Unassembled WGS sequence"/>
</dbReference>